<dbReference type="GO" id="GO:0043565">
    <property type="term" value="F:sequence-specific DNA binding"/>
    <property type="evidence" value="ECO:0007669"/>
    <property type="project" value="InterPro"/>
</dbReference>
<dbReference type="CDD" id="cd06124">
    <property type="entry name" value="cupin_NimR-like_N"/>
    <property type="match status" value="1"/>
</dbReference>
<reference evidence="7 8" key="1">
    <citation type="submission" date="2017-06" db="EMBL/GenBank/DDBJ databases">
        <authorList>
            <person name="Kim H.J."/>
            <person name="Triplett B.A."/>
        </authorList>
    </citation>
    <scope>NUCLEOTIDE SEQUENCE [LARGE SCALE GENOMIC DNA]</scope>
    <source>
        <strain evidence="7 8">B29T1</strain>
    </source>
</reference>
<dbReference type="EMBL" id="FYEH01000007">
    <property type="protein sequence ID" value="SNB70478.1"/>
    <property type="molecule type" value="Genomic_DNA"/>
</dbReference>
<dbReference type="FunFam" id="1.10.10.60:FF:000132">
    <property type="entry name" value="AraC family transcriptional regulator"/>
    <property type="match status" value="1"/>
</dbReference>
<evidence type="ECO:0000259" key="6">
    <source>
        <dbReference type="PROSITE" id="PS01124"/>
    </source>
</evidence>
<evidence type="ECO:0000256" key="4">
    <source>
        <dbReference type="ARBA" id="ARBA00023159"/>
    </source>
</evidence>
<dbReference type="Gene3D" id="1.10.10.60">
    <property type="entry name" value="Homeodomain-like"/>
    <property type="match status" value="2"/>
</dbReference>
<dbReference type="InterPro" id="IPR003313">
    <property type="entry name" value="AraC-bd"/>
</dbReference>
<dbReference type="Pfam" id="PF12833">
    <property type="entry name" value="HTH_18"/>
    <property type="match status" value="1"/>
</dbReference>
<keyword evidence="1" id="KW-0678">Repressor</keyword>
<dbReference type="InterPro" id="IPR020449">
    <property type="entry name" value="Tscrpt_reg_AraC-type_HTH"/>
</dbReference>
<protein>
    <submittedName>
        <fullName evidence="7">Transcriptional regulator, AraC family</fullName>
    </submittedName>
</protein>
<dbReference type="OrthoDB" id="9804543at2"/>
<dbReference type="InterPro" id="IPR018060">
    <property type="entry name" value="HTH_AraC"/>
</dbReference>
<evidence type="ECO:0000313" key="7">
    <source>
        <dbReference type="EMBL" id="SNB70478.1"/>
    </source>
</evidence>
<accession>A0A212RE46</accession>
<evidence type="ECO:0000256" key="3">
    <source>
        <dbReference type="ARBA" id="ARBA00023125"/>
    </source>
</evidence>
<dbReference type="RefSeq" id="WP_088561803.1">
    <property type="nucleotide sequence ID" value="NZ_FYEH01000007.1"/>
</dbReference>
<feature type="domain" description="HTH araC/xylS-type" evidence="6">
    <location>
        <begin position="155"/>
        <end position="255"/>
    </location>
</feature>
<evidence type="ECO:0000313" key="8">
    <source>
        <dbReference type="Proteomes" id="UP000197065"/>
    </source>
</evidence>
<sequence>MRDVSWQDIDAATVPVVSRANDYPEETVGPPHNHSRAQLLHGATGVMIVSTVHGTWVVPPAQGVWIPPRVVHQVSMLGKVSTRNIYIDRDHLLGLPEECRVVAITPLMRSLLFETADLPFDYPPDSRAAAIMTLLLHELRAMETLPLGLPFPEHARLAARCRAFLEQPSVHAAIDAWAASLSMSRRAFTRLFRHETGLSFRAWCQQACLFTALPRLNAGESVTAIALDLGYETPAAFTSMFKRALGVPPSRYMKA</sequence>
<keyword evidence="4" id="KW-0010">Activator</keyword>
<dbReference type="PANTHER" id="PTHR11019">
    <property type="entry name" value="HTH-TYPE TRANSCRIPTIONAL REGULATOR NIMR"/>
    <property type="match status" value="1"/>
</dbReference>
<keyword evidence="5" id="KW-0804">Transcription</keyword>
<keyword evidence="8" id="KW-1185">Reference proteome</keyword>
<gene>
    <name evidence="7" type="ORF">SAMN07250955_107212</name>
</gene>
<dbReference type="AlphaFoldDB" id="A0A212RE46"/>
<dbReference type="SUPFAM" id="SSF46689">
    <property type="entry name" value="Homeodomain-like"/>
    <property type="match status" value="1"/>
</dbReference>
<dbReference type="Pfam" id="PF02311">
    <property type="entry name" value="AraC_binding"/>
    <property type="match status" value="1"/>
</dbReference>
<name>A0A212RE46_9PROT</name>
<keyword evidence="2" id="KW-0805">Transcription regulation</keyword>
<evidence type="ECO:0000256" key="2">
    <source>
        <dbReference type="ARBA" id="ARBA00023015"/>
    </source>
</evidence>
<dbReference type="SMART" id="SM00342">
    <property type="entry name" value="HTH_ARAC"/>
    <property type="match status" value="1"/>
</dbReference>
<dbReference type="SUPFAM" id="SSF51182">
    <property type="entry name" value="RmlC-like cupins"/>
    <property type="match status" value="1"/>
</dbReference>
<dbReference type="GO" id="GO:0003700">
    <property type="term" value="F:DNA-binding transcription factor activity"/>
    <property type="evidence" value="ECO:0007669"/>
    <property type="project" value="InterPro"/>
</dbReference>
<evidence type="ECO:0000256" key="1">
    <source>
        <dbReference type="ARBA" id="ARBA00022491"/>
    </source>
</evidence>
<dbReference type="PANTHER" id="PTHR11019:SF159">
    <property type="entry name" value="TRANSCRIPTIONAL REGULATOR-RELATED"/>
    <property type="match status" value="1"/>
</dbReference>
<proteinExistence type="predicted"/>
<dbReference type="PROSITE" id="PS01124">
    <property type="entry name" value="HTH_ARAC_FAMILY_2"/>
    <property type="match status" value="1"/>
</dbReference>
<evidence type="ECO:0000256" key="5">
    <source>
        <dbReference type="ARBA" id="ARBA00023163"/>
    </source>
</evidence>
<organism evidence="7 8">
    <name type="scientific">Arboricoccus pini</name>
    <dbReference type="NCBI Taxonomy" id="1963835"/>
    <lineage>
        <taxon>Bacteria</taxon>
        <taxon>Pseudomonadati</taxon>
        <taxon>Pseudomonadota</taxon>
        <taxon>Alphaproteobacteria</taxon>
        <taxon>Geminicoccales</taxon>
        <taxon>Geminicoccaceae</taxon>
        <taxon>Arboricoccus</taxon>
    </lineage>
</organism>
<dbReference type="InterPro" id="IPR009057">
    <property type="entry name" value="Homeodomain-like_sf"/>
</dbReference>
<dbReference type="InterPro" id="IPR011051">
    <property type="entry name" value="RmlC_Cupin_sf"/>
</dbReference>
<dbReference type="PRINTS" id="PR00032">
    <property type="entry name" value="HTHARAC"/>
</dbReference>
<keyword evidence="3" id="KW-0238">DNA-binding</keyword>
<dbReference type="Proteomes" id="UP000197065">
    <property type="component" value="Unassembled WGS sequence"/>
</dbReference>